<proteinExistence type="inferred from homology"/>
<comment type="caution">
    <text evidence="2">The sequence shown here is derived from an EMBL/GenBank/DDBJ whole genome shotgun (WGS) entry which is preliminary data.</text>
</comment>
<keyword evidence="3" id="KW-1185">Reference proteome</keyword>
<dbReference type="InterPro" id="IPR003226">
    <property type="entry name" value="MYG1_exonuclease"/>
</dbReference>
<organism evidence="2 3">
    <name type="scientific">Skermanella aerolata</name>
    <dbReference type="NCBI Taxonomy" id="393310"/>
    <lineage>
        <taxon>Bacteria</taxon>
        <taxon>Pseudomonadati</taxon>
        <taxon>Pseudomonadota</taxon>
        <taxon>Alphaproteobacteria</taxon>
        <taxon>Rhodospirillales</taxon>
        <taxon>Azospirillaceae</taxon>
        <taxon>Skermanella</taxon>
    </lineage>
</organism>
<evidence type="ECO:0000256" key="1">
    <source>
        <dbReference type="ARBA" id="ARBA00010105"/>
    </source>
</evidence>
<name>A0A512DIR2_9PROT</name>
<protein>
    <submittedName>
        <fullName evidence="2">UPF0160 protein</fullName>
    </submittedName>
</protein>
<evidence type="ECO:0000313" key="2">
    <source>
        <dbReference type="EMBL" id="GEO36352.1"/>
    </source>
</evidence>
<dbReference type="RefSeq" id="WP_044425519.1">
    <property type="nucleotide sequence ID" value="NZ_BJYZ01000002.1"/>
</dbReference>
<comment type="similarity">
    <text evidence="1">Belongs to the MYG1 family.</text>
</comment>
<dbReference type="PANTHER" id="PTHR11215">
    <property type="entry name" value="METAL DEPENDENT HYDROLASE - RELATED"/>
    <property type="match status" value="1"/>
</dbReference>
<dbReference type="Pfam" id="PF03690">
    <property type="entry name" value="MYG1_exonuc"/>
    <property type="match status" value="1"/>
</dbReference>
<reference evidence="2 3" key="1">
    <citation type="submission" date="2019-07" db="EMBL/GenBank/DDBJ databases">
        <title>Whole genome shotgun sequence of Skermanella aerolata NBRC 106429.</title>
        <authorList>
            <person name="Hosoyama A."/>
            <person name="Uohara A."/>
            <person name="Ohji S."/>
            <person name="Ichikawa N."/>
        </authorList>
    </citation>
    <scope>NUCLEOTIDE SEQUENCE [LARGE SCALE GENOMIC DNA]</scope>
    <source>
        <strain evidence="2 3">NBRC 106429</strain>
    </source>
</reference>
<dbReference type="GO" id="GO:0005737">
    <property type="term" value="C:cytoplasm"/>
    <property type="evidence" value="ECO:0007669"/>
    <property type="project" value="TreeGrafter"/>
</dbReference>
<accession>A0A512DIR2</accession>
<sequence length="309" mass="33630">MATIRALTHSGYFHADEVTAFAILCAADAGVAGSFVRSRSAELIAQAALVFDVGGVYAPEQGRYDHHMPADRAPKRDDGHLYSSAGLIWRDFGRSALRNMADRSRIDGLKPDDVNANIEELWSRMDHGFIRQIDRVDTGEEKASPLSYADQIDTFNPNWTEDGDPDGHFQAAAGFAADTLRRVAKRELAHILSRNLVLEAHAAGADPRILELPSSVPWQGVVHECRLPVVYAIYRRETDWMIVAMPGTPGGFDQRVPLPLEWAGLRDAEVQKASGVPDAVFVHAARFCGAAGSKEGALSMARKALEAAG</sequence>
<dbReference type="PANTHER" id="PTHR11215:SF1">
    <property type="entry name" value="MYG1 EXONUCLEASE"/>
    <property type="match status" value="1"/>
</dbReference>
<gene>
    <name evidence="2" type="ORF">SAE02_05000</name>
</gene>
<dbReference type="AlphaFoldDB" id="A0A512DIR2"/>
<dbReference type="EMBL" id="BJYZ01000002">
    <property type="protein sequence ID" value="GEO36352.1"/>
    <property type="molecule type" value="Genomic_DNA"/>
</dbReference>
<dbReference type="Proteomes" id="UP000321523">
    <property type="component" value="Unassembled WGS sequence"/>
</dbReference>
<evidence type="ECO:0000313" key="3">
    <source>
        <dbReference type="Proteomes" id="UP000321523"/>
    </source>
</evidence>